<comment type="subcellular location">
    <subcellularLocation>
        <location evidence="1">Membrane</location>
        <topology evidence="1">Single-pass membrane protein</topology>
    </subcellularLocation>
</comment>
<keyword evidence="3" id="KW-1133">Transmembrane helix</keyword>
<sequence>MLSQNLLLKCFSYLFMIMICFLQTSYGKRSPHCSPSKCGHIHNISYPFRLRDDPKHCGDPKYQLSCENNTTTTLYLVSQNYHVQAINYENQTIHLTDPAIKKNDICSFPQSAITRKNLWGSNYGESFGGRVIFMSCPHPVSHSALFLETTEDCFNQSGNHTRHTYIKFGYLTVSDVCVNCSIDLMAMSSFTVKDENNVSLSEIHSALLYGFELSYFDLELMECRIYCYCQLSSYILSPIYCRCEQEPDTDCEHLCTTYSFYYYKYGKWTYASLLIQKNS</sequence>
<dbReference type="Pfam" id="PF13947">
    <property type="entry name" value="GUB_WAK_bind"/>
    <property type="match status" value="1"/>
</dbReference>
<keyword evidence="3" id="KW-0472">Membrane</keyword>
<evidence type="ECO:0000256" key="1">
    <source>
        <dbReference type="ARBA" id="ARBA00004167"/>
    </source>
</evidence>
<proteinExistence type="predicted"/>
<dbReference type="GO" id="GO:0030247">
    <property type="term" value="F:polysaccharide binding"/>
    <property type="evidence" value="ECO:0007669"/>
    <property type="project" value="InterPro"/>
</dbReference>
<dbReference type="PANTHER" id="PTHR33138:SF30">
    <property type="entry name" value="LEAF RUST 10 DISEASE-RESISTANCE LOCUS RECEPTOR-LIKE PROTEIN KINASE-LIKE 2.7"/>
    <property type="match status" value="1"/>
</dbReference>
<name>A0A2G9H5C1_9LAMI</name>
<dbReference type="GO" id="GO:0016020">
    <property type="term" value="C:membrane"/>
    <property type="evidence" value="ECO:0007669"/>
    <property type="project" value="UniProtKB-SubCell"/>
</dbReference>
<keyword evidence="6" id="KW-1185">Reference proteome</keyword>
<keyword evidence="3" id="KW-0812">Transmembrane</keyword>
<feature type="domain" description="Wall-associated receptor kinase galacturonan-binding" evidence="4">
    <location>
        <begin position="33"/>
        <end position="97"/>
    </location>
</feature>
<evidence type="ECO:0000313" key="5">
    <source>
        <dbReference type="EMBL" id="PIN12708.1"/>
    </source>
</evidence>
<keyword evidence="2" id="KW-0732">Signal</keyword>
<evidence type="ECO:0000313" key="6">
    <source>
        <dbReference type="Proteomes" id="UP000231279"/>
    </source>
</evidence>
<dbReference type="STRING" id="429701.A0A2G9H5C1"/>
<dbReference type="EMBL" id="NKXS01002636">
    <property type="protein sequence ID" value="PIN12708.1"/>
    <property type="molecule type" value="Genomic_DNA"/>
</dbReference>
<dbReference type="AlphaFoldDB" id="A0A2G9H5C1"/>
<feature type="transmembrane region" description="Helical" evidence="3">
    <location>
        <begin position="6"/>
        <end position="27"/>
    </location>
</feature>
<evidence type="ECO:0000259" key="4">
    <source>
        <dbReference type="Pfam" id="PF13947"/>
    </source>
</evidence>
<dbReference type="InterPro" id="IPR025287">
    <property type="entry name" value="WAK_GUB"/>
</dbReference>
<comment type="caution">
    <text evidence="5">The sequence shown here is derived from an EMBL/GenBank/DDBJ whole genome shotgun (WGS) entry which is preliminary data.</text>
</comment>
<evidence type="ECO:0000256" key="2">
    <source>
        <dbReference type="ARBA" id="ARBA00022729"/>
    </source>
</evidence>
<dbReference type="Proteomes" id="UP000231279">
    <property type="component" value="Unassembled WGS sequence"/>
</dbReference>
<evidence type="ECO:0000256" key="3">
    <source>
        <dbReference type="SAM" id="Phobius"/>
    </source>
</evidence>
<protein>
    <recommendedName>
        <fullName evidence="4">Wall-associated receptor kinase galacturonan-binding domain-containing protein</fullName>
    </recommendedName>
</protein>
<dbReference type="PANTHER" id="PTHR33138">
    <property type="entry name" value="OS01G0690200 PROTEIN"/>
    <property type="match status" value="1"/>
</dbReference>
<accession>A0A2G9H5C1</accession>
<organism evidence="5 6">
    <name type="scientific">Handroanthus impetiginosus</name>
    <dbReference type="NCBI Taxonomy" id="429701"/>
    <lineage>
        <taxon>Eukaryota</taxon>
        <taxon>Viridiplantae</taxon>
        <taxon>Streptophyta</taxon>
        <taxon>Embryophyta</taxon>
        <taxon>Tracheophyta</taxon>
        <taxon>Spermatophyta</taxon>
        <taxon>Magnoliopsida</taxon>
        <taxon>eudicotyledons</taxon>
        <taxon>Gunneridae</taxon>
        <taxon>Pentapetalae</taxon>
        <taxon>asterids</taxon>
        <taxon>lamiids</taxon>
        <taxon>Lamiales</taxon>
        <taxon>Bignoniaceae</taxon>
        <taxon>Crescentiina</taxon>
        <taxon>Tabebuia alliance</taxon>
        <taxon>Handroanthus</taxon>
    </lineage>
</organism>
<reference evidence="6" key="1">
    <citation type="journal article" date="2018" name="Gigascience">
        <title>Genome assembly of the Pink Ipe (Handroanthus impetiginosus, Bignoniaceae), a highly valued, ecologically keystone Neotropical timber forest tree.</title>
        <authorList>
            <person name="Silva-Junior O.B."/>
            <person name="Grattapaglia D."/>
            <person name="Novaes E."/>
            <person name="Collevatti R.G."/>
        </authorList>
    </citation>
    <scope>NUCLEOTIDE SEQUENCE [LARGE SCALE GENOMIC DNA]</scope>
    <source>
        <strain evidence="6">cv. UFG-1</strain>
    </source>
</reference>
<dbReference type="OrthoDB" id="1146903at2759"/>
<gene>
    <name evidence="5" type="ORF">CDL12_14668</name>
</gene>